<dbReference type="AlphaFoldDB" id="A0AAV7RUV4"/>
<gene>
    <name evidence="1" type="ORF">NDU88_008286</name>
</gene>
<proteinExistence type="predicted"/>
<sequence length="73" mass="8280">MWTGRVRAGRGQFEPLLMFFPELEADERLAERAGCLLLRPRSNQQIAGDTLYRKDSAFHPRDVGKISAFDVTA</sequence>
<dbReference type="Proteomes" id="UP001066276">
    <property type="component" value="Chromosome 5"/>
</dbReference>
<name>A0AAV7RUV4_PLEWA</name>
<dbReference type="EMBL" id="JANPWB010000009">
    <property type="protein sequence ID" value="KAJ1155557.1"/>
    <property type="molecule type" value="Genomic_DNA"/>
</dbReference>
<organism evidence="1 2">
    <name type="scientific">Pleurodeles waltl</name>
    <name type="common">Iberian ribbed newt</name>
    <dbReference type="NCBI Taxonomy" id="8319"/>
    <lineage>
        <taxon>Eukaryota</taxon>
        <taxon>Metazoa</taxon>
        <taxon>Chordata</taxon>
        <taxon>Craniata</taxon>
        <taxon>Vertebrata</taxon>
        <taxon>Euteleostomi</taxon>
        <taxon>Amphibia</taxon>
        <taxon>Batrachia</taxon>
        <taxon>Caudata</taxon>
        <taxon>Salamandroidea</taxon>
        <taxon>Salamandridae</taxon>
        <taxon>Pleurodelinae</taxon>
        <taxon>Pleurodeles</taxon>
    </lineage>
</organism>
<keyword evidence="2" id="KW-1185">Reference proteome</keyword>
<reference evidence="1" key="1">
    <citation type="journal article" date="2022" name="bioRxiv">
        <title>Sequencing and chromosome-scale assembly of the giantPleurodeles waltlgenome.</title>
        <authorList>
            <person name="Brown T."/>
            <person name="Elewa A."/>
            <person name="Iarovenko S."/>
            <person name="Subramanian E."/>
            <person name="Araus A.J."/>
            <person name="Petzold A."/>
            <person name="Susuki M."/>
            <person name="Suzuki K.-i.T."/>
            <person name="Hayashi T."/>
            <person name="Toyoda A."/>
            <person name="Oliveira C."/>
            <person name="Osipova E."/>
            <person name="Leigh N.D."/>
            <person name="Simon A."/>
            <person name="Yun M.H."/>
        </authorList>
    </citation>
    <scope>NUCLEOTIDE SEQUENCE</scope>
    <source>
        <strain evidence="1">20211129_DDA</strain>
        <tissue evidence="1">Liver</tissue>
    </source>
</reference>
<evidence type="ECO:0000313" key="2">
    <source>
        <dbReference type="Proteomes" id="UP001066276"/>
    </source>
</evidence>
<evidence type="ECO:0000313" key="1">
    <source>
        <dbReference type="EMBL" id="KAJ1155557.1"/>
    </source>
</evidence>
<protein>
    <submittedName>
        <fullName evidence="1">Uncharacterized protein</fullName>
    </submittedName>
</protein>
<accession>A0AAV7RUV4</accession>
<comment type="caution">
    <text evidence="1">The sequence shown here is derived from an EMBL/GenBank/DDBJ whole genome shotgun (WGS) entry which is preliminary data.</text>
</comment>